<gene>
    <name evidence="1" type="ORF">NEF87_001764</name>
</gene>
<sequence>MDNGIDVLIAEGIGMFKINFDPKKELKKKIINPEDLLPKRVETTDGKISAFNPQNIVESLIRETGLEQKRAIEITTNVLRRLSTLGLDFIAAPHLRELICGELTSQGLHEYRCQYTRLGIPIYDVREMLKEQSGSTFSSLITAQVIEQFVHLDRLSEDAQMVIDEITQYATKLELSERKLIMDSMENALRLYAEKKAKNII</sequence>
<keyword evidence="2" id="KW-1185">Reference proteome</keyword>
<dbReference type="EMBL" id="CP104013">
    <property type="protein sequence ID" value="UYP45479.1"/>
    <property type="molecule type" value="Genomic_DNA"/>
</dbReference>
<evidence type="ECO:0000313" key="2">
    <source>
        <dbReference type="Proteomes" id="UP001208689"/>
    </source>
</evidence>
<evidence type="ECO:0000313" key="1">
    <source>
        <dbReference type="EMBL" id="UYP45479.1"/>
    </source>
</evidence>
<evidence type="ECO:0008006" key="3">
    <source>
        <dbReference type="Google" id="ProtNLM"/>
    </source>
</evidence>
<organism evidence="1 2">
    <name type="scientific">Candidatus Lokiarchaeum ossiferum</name>
    <dbReference type="NCBI Taxonomy" id="2951803"/>
    <lineage>
        <taxon>Archaea</taxon>
        <taxon>Promethearchaeati</taxon>
        <taxon>Promethearchaeota</taxon>
        <taxon>Promethearchaeia</taxon>
        <taxon>Promethearchaeales</taxon>
        <taxon>Promethearchaeaceae</taxon>
        <taxon>Candidatus Lokiarchaeum</taxon>
    </lineage>
</organism>
<proteinExistence type="predicted"/>
<reference evidence="1" key="1">
    <citation type="submission" date="2022-09" db="EMBL/GenBank/DDBJ databases">
        <title>Actin cytoskeleton and complex cell architecture in an #Asgard archaeon.</title>
        <authorList>
            <person name="Ponce Toledo R.I."/>
            <person name="Schleper C."/>
            <person name="Rodrigues Oliveira T."/>
            <person name="Wollweber F."/>
            <person name="Xu J."/>
            <person name="Rittmann S."/>
            <person name="Klingl A."/>
            <person name="Pilhofer M."/>
        </authorList>
    </citation>
    <scope>NUCLEOTIDE SEQUENCE</scope>
    <source>
        <strain evidence="1">B-35</strain>
    </source>
</reference>
<name>A0ABY6HSN3_9ARCH</name>
<dbReference type="Proteomes" id="UP001208689">
    <property type="component" value="Chromosome"/>
</dbReference>
<accession>A0ABY6HSN3</accession>
<protein>
    <recommendedName>
        <fullName evidence="3">ATP-cone domain-containing protein</fullName>
    </recommendedName>
</protein>